<dbReference type="InterPro" id="IPR001867">
    <property type="entry name" value="OmpR/PhoB-type_DNA-bd"/>
</dbReference>
<evidence type="ECO:0000256" key="3">
    <source>
        <dbReference type="SAM" id="MobiDB-lite"/>
    </source>
</evidence>
<evidence type="ECO:0000256" key="4">
    <source>
        <dbReference type="SAM" id="Phobius"/>
    </source>
</evidence>
<dbReference type="SMART" id="SM00862">
    <property type="entry name" value="Trans_reg_C"/>
    <property type="match status" value="1"/>
</dbReference>
<dbReference type="Pfam" id="PF00486">
    <property type="entry name" value="Trans_reg_C"/>
    <property type="match status" value="1"/>
</dbReference>
<dbReference type="InterPro" id="IPR016032">
    <property type="entry name" value="Sig_transdc_resp-reg_C-effctor"/>
</dbReference>
<feature type="DNA-binding region" description="OmpR/PhoB-type" evidence="2">
    <location>
        <begin position="4"/>
        <end position="102"/>
    </location>
</feature>
<feature type="region of interest" description="Disordered" evidence="3">
    <location>
        <begin position="109"/>
        <end position="132"/>
    </location>
</feature>
<dbReference type="GO" id="GO:0000160">
    <property type="term" value="P:phosphorelay signal transduction system"/>
    <property type="evidence" value="ECO:0007669"/>
    <property type="project" value="InterPro"/>
</dbReference>
<dbReference type="GO" id="GO:0120147">
    <property type="term" value="F:formylglycine-generating oxidase activity"/>
    <property type="evidence" value="ECO:0007669"/>
    <property type="project" value="TreeGrafter"/>
</dbReference>
<accession>A0A845UWG5</accession>
<dbReference type="InterPro" id="IPR042095">
    <property type="entry name" value="SUMF_sf"/>
</dbReference>
<dbReference type="Proteomes" id="UP000484885">
    <property type="component" value="Unassembled WGS sequence"/>
</dbReference>
<dbReference type="InterPro" id="IPR036388">
    <property type="entry name" value="WH-like_DNA-bd_sf"/>
</dbReference>
<evidence type="ECO:0000313" key="6">
    <source>
        <dbReference type="EMBL" id="NDY94864.1"/>
    </source>
</evidence>
<dbReference type="PANTHER" id="PTHR23150:SF19">
    <property type="entry name" value="FORMYLGLYCINE-GENERATING ENZYME"/>
    <property type="match status" value="1"/>
</dbReference>
<dbReference type="GO" id="GO:0006355">
    <property type="term" value="P:regulation of DNA-templated transcription"/>
    <property type="evidence" value="ECO:0007669"/>
    <property type="project" value="InterPro"/>
</dbReference>
<keyword evidence="4" id="KW-0812">Transmembrane</keyword>
<proteinExistence type="predicted"/>
<protein>
    <submittedName>
        <fullName evidence="6">SUMF1/EgtB/PvdO family nonheme iron enzyme</fullName>
    </submittedName>
</protein>
<keyword evidence="4" id="KW-0472">Membrane</keyword>
<evidence type="ECO:0000256" key="1">
    <source>
        <dbReference type="ARBA" id="ARBA00023125"/>
    </source>
</evidence>
<keyword evidence="1 2" id="KW-0238">DNA-binding</keyword>
<dbReference type="InterPro" id="IPR005532">
    <property type="entry name" value="SUMF_dom"/>
</dbReference>
<dbReference type="InterPro" id="IPR016187">
    <property type="entry name" value="CTDL_fold"/>
</dbReference>
<dbReference type="CDD" id="cd00383">
    <property type="entry name" value="trans_reg_C"/>
    <property type="match status" value="1"/>
</dbReference>
<keyword evidence="7" id="KW-1185">Reference proteome</keyword>
<dbReference type="InterPro" id="IPR029058">
    <property type="entry name" value="AB_hydrolase_fold"/>
</dbReference>
<organism evidence="6 7">
    <name type="scientific">Wenzhouxiangella limi</name>
    <dbReference type="NCBI Taxonomy" id="2707351"/>
    <lineage>
        <taxon>Bacteria</taxon>
        <taxon>Pseudomonadati</taxon>
        <taxon>Pseudomonadota</taxon>
        <taxon>Gammaproteobacteria</taxon>
        <taxon>Chromatiales</taxon>
        <taxon>Wenzhouxiangellaceae</taxon>
        <taxon>Wenzhouxiangella</taxon>
    </lineage>
</organism>
<dbReference type="InterPro" id="IPR051043">
    <property type="entry name" value="Sulfatase_Mod_Factor_Kinase"/>
</dbReference>
<dbReference type="Pfam" id="PF03781">
    <property type="entry name" value="FGE-sulfatase"/>
    <property type="match status" value="1"/>
</dbReference>
<dbReference type="Gene3D" id="3.90.1580.10">
    <property type="entry name" value="paralog of FGE (formylglycine-generating enzyme)"/>
    <property type="match status" value="1"/>
</dbReference>
<dbReference type="SUPFAM" id="SSF46894">
    <property type="entry name" value="C-terminal effector domain of the bipartite response regulators"/>
    <property type="match status" value="1"/>
</dbReference>
<dbReference type="AlphaFoldDB" id="A0A845UWG5"/>
<feature type="transmembrane region" description="Helical" evidence="4">
    <location>
        <begin position="138"/>
        <end position="158"/>
    </location>
</feature>
<sequence>MENRIIYRFGDFELDPRLGVLRGPDGDRSLRRQTCRLLEVLLARAPELQDHNTLLDLAWGRTALSPNVLPQAISELRQALGDQAQSPRYIETLHRRGYRILCPVERVNDDQAESPSSAEQASAVEADPERPPDSVNRALVYGTLSLIGLLVVVVGLWWQQTAAQRWLAEEAVPEIEALKSEDLASAWRRLRELRERGIQDFRLEQMWQDLTLPNQLLSEPPGADVAVRGFRERDADWIVLGQTPLDAIDLPLAMLRFKVSLPGYADIESAPGILPLAETFFLQPRERVPEGMVYVPAGEVSYLRQRRSVPGFWIDRHEVSNRQYRAFVEAGGYRRPEFWQYPAEVDGQTLAFEELMARLVDSTGMPGPSTWAIGTYPPGQDEHPVSGISWFEAAAYAQFAGRQLPTVFHWRRAAGLGTPQLQNFSDVLLASTFKSSGTTAVGSVDSLGSYGTYDMSGNVAEWCYNADGRLRHILGGFFREDEYRFADVEARHPLERSDGFGLRLISTDEPVDDGLRVAIPALERSLPEPADDETFAIYARLFDYDDGPLEATVEEIDNSHKDWRRERISFRAPYADDRVLVQVFIPRSARPPYQAVINFPGGDALLLDSSRRAGLHHVEPFLRSGRVVVYPVYQGTFERKVASASGPIGVRQLTINQVQDLRRTIDYLATRGDIDMERILFHGVSYGANRAPFSLALEPRLRAAILMSGGLGVWSHMPPEIQPQHYLARVRMPVLMINGAQDYNFPLETAQRPFFELLGTPAELKQHVVLDWGHLPPHYSDVIRAYLDWADRWLGPVSPSL</sequence>
<dbReference type="EMBL" id="JAAGSC010000031">
    <property type="protein sequence ID" value="NDY94864.1"/>
    <property type="molecule type" value="Genomic_DNA"/>
</dbReference>
<evidence type="ECO:0000313" key="7">
    <source>
        <dbReference type="Proteomes" id="UP000484885"/>
    </source>
</evidence>
<dbReference type="SUPFAM" id="SSF53474">
    <property type="entry name" value="alpha/beta-Hydrolases"/>
    <property type="match status" value="1"/>
</dbReference>
<comment type="caution">
    <text evidence="6">The sequence shown here is derived from an EMBL/GenBank/DDBJ whole genome shotgun (WGS) entry which is preliminary data.</text>
</comment>
<dbReference type="RefSeq" id="WP_164210245.1">
    <property type="nucleotide sequence ID" value="NZ_JAAGSC010000031.1"/>
</dbReference>
<feature type="compositionally biased region" description="Low complexity" evidence="3">
    <location>
        <begin position="113"/>
        <end position="125"/>
    </location>
</feature>
<dbReference type="Gene3D" id="3.40.50.1820">
    <property type="entry name" value="alpha/beta hydrolase"/>
    <property type="match status" value="1"/>
</dbReference>
<dbReference type="Gene3D" id="1.10.10.10">
    <property type="entry name" value="Winged helix-like DNA-binding domain superfamily/Winged helix DNA-binding domain"/>
    <property type="match status" value="1"/>
</dbReference>
<dbReference type="PROSITE" id="PS51755">
    <property type="entry name" value="OMPR_PHOB"/>
    <property type="match status" value="1"/>
</dbReference>
<reference evidence="6 7" key="1">
    <citation type="submission" date="2020-02" db="EMBL/GenBank/DDBJ databases">
        <authorList>
            <person name="Zhang X.-Y."/>
        </authorList>
    </citation>
    <scope>NUCLEOTIDE SEQUENCE [LARGE SCALE GENOMIC DNA]</scope>
    <source>
        <strain evidence="6 7">C33</strain>
    </source>
</reference>
<keyword evidence="4" id="KW-1133">Transmembrane helix</keyword>
<dbReference type="GO" id="GO:0003677">
    <property type="term" value="F:DNA binding"/>
    <property type="evidence" value="ECO:0007669"/>
    <property type="project" value="UniProtKB-UniRule"/>
</dbReference>
<dbReference type="SUPFAM" id="SSF56436">
    <property type="entry name" value="C-type lectin-like"/>
    <property type="match status" value="1"/>
</dbReference>
<evidence type="ECO:0000259" key="5">
    <source>
        <dbReference type="PROSITE" id="PS51755"/>
    </source>
</evidence>
<dbReference type="PANTHER" id="PTHR23150">
    <property type="entry name" value="SULFATASE MODIFYING FACTOR 1, 2"/>
    <property type="match status" value="1"/>
</dbReference>
<feature type="domain" description="OmpR/PhoB-type" evidence="5">
    <location>
        <begin position="4"/>
        <end position="102"/>
    </location>
</feature>
<evidence type="ECO:0000256" key="2">
    <source>
        <dbReference type="PROSITE-ProRule" id="PRU01091"/>
    </source>
</evidence>
<name>A0A845UWG5_9GAMM</name>
<gene>
    <name evidence="6" type="ORF">G3I74_03870</name>
</gene>